<evidence type="ECO:0000256" key="1">
    <source>
        <dbReference type="SAM" id="Coils"/>
    </source>
</evidence>
<organism evidence="2 3">
    <name type="scientific">Chaetura pelagica</name>
    <name type="common">Chimney swift</name>
    <name type="synonym">Hirundo pelagica</name>
    <dbReference type="NCBI Taxonomy" id="8897"/>
    <lineage>
        <taxon>Eukaryota</taxon>
        <taxon>Metazoa</taxon>
        <taxon>Chordata</taxon>
        <taxon>Craniata</taxon>
        <taxon>Vertebrata</taxon>
        <taxon>Euteleostomi</taxon>
        <taxon>Archelosauria</taxon>
        <taxon>Archosauria</taxon>
        <taxon>Dinosauria</taxon>
        <taxon>Saurischia</taxon>
        <taxon>Theropoda</taxon>
        <taxon>Coelurosauria</taxon>
        <taxon>Aves</taxon>
        <taxon>Neognathae</taxon>
        <taxon>Neoaves</taxon>
        <taxon>Strisores</taxon>
        <taxon>Apodiformes</taxon>
        <taxon>Apodidae</taxon>
        <taxon>Apodinae</taxon>
        <taxon>Chaetura</taxon>
    </lineage>
</organism>
<dbReference type="PANTHER" id="PTHR21683:SF9">
    <property type="entry name" value="CILIA- AND FLAGELLA-ASSOCIATED PROTEIN 73"/>
    <property type="match status" value="1"/>
</dbReference>
<protein>
    <submittedName>
        <fullName evidence="2">Coiled-coil domain-containing protein 42A</fullName>
    </submittedName>
</protein>
<feature type="non-terminal residue" evidence="2">
    <location>
        <position position="104"/>
    </location>
</feature>
<sequence length="104" mass="11891">AAARQERVAQSWARLQQHQQEVSKELLHTSNQLAQLHTRLEDARRDVLQEESRWAHIQSVATQKTLLLGQIKLAVLNLFKLATTRLKVPVDVAMEDTKAQLDMV</sequence>
<accession>A0A093DFB3</accession>
<feature type="coiled-coil region" evidence="1">
    <location>
        <begin position="26"/>
        <end position="53"/>
    </location>
</feature>
<proteinExistence type="predicted"/>
<reference evidence="2 3" key="1">
    <citation type="submission" date="2013-08" db="EMBL/GenBank/DDBJ databases">
        <title>Genome evolution of avian class.</title>
        <authorList>
            <person name="Zhang G."/>
            <person name="Li C."/>
        </authorList>
    </citation>
    <scope>NUCLEOTIDE SEQUENCE [LARGE SCALE GENOMIC DNA]</scope>
    <source>
        <strain evidence="2">M959</strain>
    </source>
</reference>
<dbReference type="EMBL" id="KN125869">
    <property type="protein sequence ID" value="KFU84903.1"/>
    <property type="molecule type" value="Genomic_DNA"/>
</dbReference>
<feature type="non-terminal residue" evidence="2">
    <location>
        <position position="1"/>
    </location>
</feature>
<evidence type="ECO:0000313" key="3">
    <source>
        <dbReference type="Proteomes" id="UP000031515"/>
    </source>
</evidence>
<keyword evidence="1" id="KW-0175">Coiled coil</keyword>
<dbReference type="AlphaFoldDB" id="A0A093DFB3"/>
<reference evidence="3" key="2">
    <citation type="journal article" date="2014" name="Science">
        <title>Comparative genomics reveals insights into avian genome evolution and adaptation.</title>
        <authorList>
            <consortium name="Avian Genome Consortium"/>
            <person name="Zhang G."/>
            <person name="Li C."/>
            <person name="Li Q."/>
            <person name="Li B."/>
            <person name="Larkin D.M."/>
            <person name="Lee C."/>
            <person name="Storz J.F."/>
            <person name="Antunes A."/>
            <person name="Greenwold M.J."/>
            <person name="Meredith R.W."/>
            <person name="Odeen A."/>
            <person name="Cui J."/>
            <person name="Zhou Q."/>
            <person name="Xu L."/>
            <person name="Pan H."/>
            <person name="Wang Z."/>
            <person name="Jin L."/>
            <person name="Zhang P."/>
            <person name="Hu H."/>
            <person name="Yang W."/>
            <person name="Hu J."/>
            <person name="Xiao J."/>
            <person name="Yang Z."/>
            <person name="Liu Y."/>
            <person name="Xie Q."/>
            <person name="Yu H."/>
            <person name="Lian J."/>
            <person name="Wen P."/>
            <person name="Zhang F."/>
            <person name="Li H."/>
            <person name="Zeng Y."/>
            <person name="Xiong Z."/>
            <person name="Liu S."/>
            <person name="Zhou L."/>
            <person name="Huang Z."/>
            <person name="An N."/>
            <person name="Wang J."/>
            <person name="Zheng Q."/>
            <person name="Xiong Y."/>
            <person name="Wang G."/>
            <person name="Wang B."/>
            <person name="Wang J."/>
            <person name="Fan Y."/>
            <person name="da Fonseca R.R."/>
            <person name="Alfaro-Nunez A."/>
            <person name="Schubert M."/>
            <person name="Orlando L."/>
            <person name="Mourier T."/>
            <person name="Howard J.T."/>
            <person name="Ganapathy G."/>
            <person name="Pfenning A."/>
            <person name="Whitney O."/>
            <person name="Rivas M.V."/>
            <person name="Hara E."/>
            <person name="Smith J."/>
            <person name="Farre M."/>
            <person name="Narayan J."/>
            <person name="Slavov G."/>
            <person name="Romanov M.N."/>
            <person name="Borges R."/>
            <person name="Machado J.P."/>
            <person name="Khan I."/>
            <person name="Springer M.S."/>
            <person name="Gatesy J."/>
            <person name="Hoffmann F.G."/>
            <person name="Opazo J.C."/>
            <person name="Hastad O."/>
            <person name="Sawyer R.H."/>
            <person name="Kim H."/>
            <person name="Kim K.W."/>
            <person name="Kim H.J."/>
            <person name="Cho S."/>
            <person name="Li N."/>
            <person name="Huang Y."/>
            <person name="Bruford M.W."/>
            <person name="Zhan X."/>
            <person name="Dixon A."/>
            <person name="Bertelsen M.F."/>
            <person name="Derryberry E."/>
            <person name="Warren W."/>
            <person name="Wilson R.K."/>
            <person name="Li S."/>
            <person name="Ray D.A."/>
            <person name="Green R.E."/>
            <person name="O'Brien S.J."/>
            <person name="Griffin D."/>
            <person name="Johnson W.E."/>
            <person name="Haussler D."/>
            <person name="Ryder O.A."/>
            <person name="Willerslev E."/>
            <person name="Graves G.R."/>
            <person name="Alstrom P."/>
            <person name="Fjeldsa J."/>
            <person name="Mindell D.P."/>
            <person name="Edwards S.V."/>
            <person name="Braun E.L."/>
            <person name="Rahbek C."/>
            <person name="Burt D.W."/>
            <person name="Houde P."/>
            <person name="Zhang Y."/>
            <person name="Yang H."/>
            <person name="Wang J."/>
            <person name="Jarvis E.D."/>
            <person name="Gilbert M.T."/>
            <person name="Wang J."/>
        </authorList>
    </citation>
    <scope>NUCLEOTIDE SEQUENCE [LARGE SCALE GENOMIC DNA]</scope>
</reference>
<name>A0A093DFB3_CHAPE</name>
<keyword evidence="3" id="KW-1185">Reference proteome</keyword>
<dbReference type="InterPro" id="IPR051147">
    <property type="entry name" value="CFAP_domain-containing"/>
</dbReference>
<evidence type="ECO:0000313" key="2">
    <source>
        <dbReference type="EMBL" id="KFU84903.1"/>
    </source>
</evidence>
<gene>
    <name evidence="2" type="ORF">M959_02668</name>
</gene>
<dbReference type="Proteomes" id="UP000031515">
    <property type="component" value="Unassembled WGS sequence"/>
</dbReference>
<dbReference type="PANTHER" id="PTHR21683">
    <property type="entry name" value="COILED-COIL DOMAIN-CONTAINING PROTEIN 42 LIKE-2-LIKE-RELATED"/>
    <property type="match status" value="1"/>
</dbReference>